<dbReference type="OrthoDB" id="690068at2759"/>
<dbReference type="STRING" id="49390.A0A068VBD6"/>
<name>A0A068VBD6_COFCA</name>
<dbReference type="GO" id="GO:0005634">
    <property type="term" value="C:nucleus"/>
    <property type="evidence" value="ECO:0007669"/>
    <property type="project" value="UniProtKB-SubCell"/>
</dbReference>
<dbReference type="Proteomes" id="UP000295252">
    <property type="component" value="Chromosome IV"/>
</dbReference>
<dbReference type="SUPFAM" id="SSF47459">
    <property type="entry name" value="HLH, helix-loop-helix DNA-binding domain"/>
    <property type="match status" value="1"/>
</dbReference>
<dbReference type="OMA" id="SHEIRDC"/>
<dbReference type="PhylomeDB" id="A0A068VBD6"/>
<evidence type="ECO:0000256" key="1">
    <source>
        <dbReference type="ARBA" id="ARBA00004123"/>
    </source>
</evidence>
<evidence type="ECO:0000256" key="3">
    <source>
        <dbReference type="ARBA" id="ARBA00023163"/>
    </source>
</evidence>
<dbReference type="PANTHER" id="PTHR45959:SF2">
    <property type="entry name" value="BHLH TRANSCRIPTION FACTOR"/>
    <property type="match status" value="1"/>
</dbReference>
<dbReference type="SMART" id="SM00353">
    <property type="entry name" value="HLH"/>
    <property type="match status" value="1"/>
</dbReference>
<keyword evidence="2" id="KW-0805">Transcription regulation</keyword>
<dbReference type="EMBL" id="HG739282">
    <property type="protein sequence ID" value="CDP18041.1"/>
    <property type="molecule type" value="Genomic_DNA"/>
</dbReference>
<dbReference type="PROSITE" id="PS50888">
    <property type="entry name" value="BHLH"/>
    <property type="match status" value="1"/>
</dbReference>
<dbReference type="Gramene" id="CDP18041">
    <property type="protein sequence ID" value="CDP18041"/>
    <property type="gene ID" value="GSCOC_T00008655001"/>
</dbReference>
<feature type="coiled-coil region" evidence="5">
    <location>
        <begin position="199"/>
        <end position="226"/>
    </location>
</feature>
<reference evidence="8" key="1">
    <citation type="journal article" date="2014" name="Science">
        <title>The coffee genome provides insight into the convergent evolution of caffeine biosynthesis.</title>
        <authorList>
            <person name="Denoeud F."/>
            <person name="Carretero-Paulet L."/>
            <person name="Dereeper A."/>
            <person name="Droc G."/>
            <person name="Guyot R."/>
            <person name="Pietrella M."/>
            <person name="Zheng C."/>
            <person name="Alberti A."/>
            <person name="Anthony F."/>
            <person name="Aprea G."/>
            <person name="Aury J.M."/>
            <person name="Bento P."/>
            <person name="Bernard M."/>
            <person name="Bocs S."/>
            <person name="Campa C."/>
            <person name="Cenci A."/>
            <person name="Combes M.C."/>
            <person name="Crouzillat D."/>
            <person name="Da Silva C."/>
            <person name="Daddiego L."/>
            <person name="De Bellis F."/>
            <person name="Dussert S."/>
            <person name="Garsmeur O."/>
            <person name="Gayraud T."/>
            <person name="Guignon V."/>
            <person name="Jahn K."/>
            <person name="Jamilloux V."/>
            <person name="Joet T."/>
            <person name="Labadie K."/>
            <person name="Lan T."/>
            <person name="Leclercq J."/>
            <person name="Lepelley M."/>
            <person name="Leroy T."/>
            <person name="Li L.T."/>
            <person name="Librado P."/>
            <person name="Lopez L."/>
            <person name="Munoz A."/>
            <person name="Noel B."/>
            <person name="Pallavicini A."/>
            <person name="Perrotta G."/>
            <person name="Poncet V."/>
            <person name="Pot D."/>
            <person name="Priyono X."/>
            <person name="Rigoreau M."/>
            <person name="Rouard M."/>
            <person name="Rozas J."/>
            <person name="Tranchant-Dubreuil C."/>
            <person name="VanBuren R."/>
            <person name="Zhang Q."/>
            <person name="Andrade A.C."/>
            <person name="Argout X."/>
            <person name="Bertrand B."/>
            <person name="de Kochko A."/>
            <person name="Graziosi G."/>
            <person name="Henry R.J."/>
            <person name="Jayarama X."/>
            <person name="Ming R."/>
            <person name="Nagai C."/>
            <person name="Rounsley S."/>
            <person name="Sankoff D."/>
            <person name="Giuliano G."/>
            <person name="Albert V.A."/>
            <person name="Wincker P."/>
            <person name="Lashermes P."/>
        </authorList>
    </citation>
    <scope>NUCLEOTIDE SEQUENCE [LARGE SCALE GENOMIC DNA]</scope>
    <source>
        <strain evidence="8">cv. DH200-94</strain>
    </source>
</reference>
<keyword evidence="8" id="KW-1185">Reference proteome</keyword>
<evidence type="ECO:0000256" key="5">
    <source>
        <dbReference type="SAM" id="Coils"/>
    </source>
</evidence>
<keyword evidence="4" id="KW-0539">Nucleus</keyword>
<dbReference type="GO" id="GO:0046983">
    <property type="term" value="F:protein dimerization activity"/>
    <property type="evidence" value="ECO:0007669"/>
    <property type="project" value="InterPro"/>
</dbReference>
<comment type="subcellular location">
    <subcellularLocation>
        <location evidence="1">Nucleus</location>
    </subcellularLocation>
</comment>
<dbReference type="Pfam" id="PF00010">
    <property type="entry name" value="HLH"/>
    <property type="match status" value="1"/>
</dbReference>
<evidence type="ECO:0000259" key="6">
    <source>
        <dbReference type="PROSITE" id="PS50888"/>
    </source>
</evidence>
<evidence type="ECO:0000313" key="7">
    <source>
        <dbReference type="EMBL" id="CDP18041.1"/>
    </source>
</evidence>
<dbReference type="PANTHER" id="PTHR45959">
    <property type="entry name" value="BHLH TRANSCRIPTION FACTOR"/>
    <property type="match status" value="1"/>
</dbReference>
<gene>
    <name evidence="7" type="ORF">GSCOC_T00008655001</name>
</gene>
<evidence type="ECO:0000256" key="2">
    <source>
        <dbReference type="ARBA" id="ARBA00023015"/>
    </source>
</evidence>
<evidence type="ECO:0000313" key="8">
    <source>
        <dbReference type="Proteomes" id="UP000295252"/>
    </source>
</evidence>
<dbReference type="Gene3D" id="4.10.280.10">
    <property type="entry name" value="Helix-loop-helix DNA-binding domain"/>
    <property type="match status" value="1"/>
</dbReference>
<accession>A0A068VBD6</accession>
<feature type="domain" description="BHLH" evidence="6">
    <location>
        <begin position="160"/>
        <end position="209"/>
    </location>
</feature>
<dbReference type="InterPro" id="IPR036638">
    <property type="entry name" value="HLH_DNA-bd_sf"/>
</dbReference>
<protein>
    <recommendedName>
        <fullName evidence="6">BHLH domain-containing protein</fullName>
    </recommendedName>
</protein>
<dbReference type="InParanoid" id="A0A068VBD6"/>
<organism evidence="7 8">
    <name type="scientific">Coffea canephora</name>
    <name type="common">Robusta coffee</name>
    <dbReference type="NCBI Taxonomy" id="49390"/>
    <lineage>
        <taxon>Eukaryota</taxon>
        <taxon>Viridiplantae</taxon>
        <taxon>Streptophyta</taxon>
        <taxon>Embryophyta</taxon>
        <taxon>Tracheophyta</taxon>
        <taxon>Spermatophyta</taxon>
        <taxon>Magnoliopsida</taxon>
        <taxon>eudicotyledons</taxon>
        <taxon>Gunneridae</taxon>
        <taxon>Pentapetalae</taxon>
        <taxon>asterids</taxon>
        <taxon>lamiids</taxon>
        <taxon>Gentianales</taxon>
        <taxon>Rubiaceae</taxon>
        <taxon>Ixoroideae</taxon>
        <taxon>Gardenieae complex</taxon>
        <taxon>Bertiereae - Coffeeae clade</taxon>
        <taxon>Coffeeae</taxon>
        <taxon>Coffea</taxon>
    </lineage>
</organism>
<dbReference type="InterPro" id="IPR052610">
    <property type="entry name" value="bHLH_transcription_regulator"/>
</dbReference>
<keyword evidence="3" id="KW-0804">Transcription</keyword>
<keyword evidence="5" id="KW-0175">Coiled coil</keyword>
<proteinExistence type="predicted"/>
<sequence>MDNSASSWFSAQEMEDHFLGDQCDIMNPFEEDLFGAFGDDLHNCDLPTKGNSSIFPIIETNNSATRLCVSAAIEAPPIVTERPTQLQNPNGCSWSTVYNFSSFDQPSSSPMLLTFGTLNPGENKVCDVLSSNGSFVNFDHRTTRIQKRGKRTGGRTRSPSQTYDHIMAERKRRKHLGLLFSSLSSILPGLKKMDKTSVLGDAINQLKHLQEKVKTLEEQVTKQTVESVVLVKKSQRLVADDVSSDERGCNNNNQLLFPQIEAKVCDKEVLPKVHCENHQPGVLIKLLSKVENLNLAVTNTSVTPFGNSALEVTIIAEMEKEFNMTTKELAKNLGSALHLVAQES</sequence>
<dbReference type="AlphaFoldDB" id="A0A068VBD6"/>
<dbReference type="InterPro" id="IPR011598">
    <property type="entry name" value="bHLH_dom"/>
</dbReference>
<evidence type="ECO:0000256" key="4">
    <source>
        <dbReference type="ARBA" id="ARBA00023242"/>
    </source>
</evidence>